<name>A0A0R2G5V2_9LACO</name>
<organism evidence="2 3">
    <name type="scientific">Weissella halotolerans DSM 20190</name>
    <dbReference type="NCBI Taxonomy" id="1123500"/>
    <lineage>
        <taxon>Bacteria</taxon>
        <taxon>Bacillati</taxon>
        <taxon>Bacillota</taxon>
        <taxon>Bacilli</taxon>
        <taxon>Lactobacillales</taxon>
        <taxon>Lactobacillaceae</taxon>
        <taxon>Weissella</taxon>
    </lineage>
</organism>
<proteinExistence type="predicted"/>
<dbReference type="PATRIC" id="fig|1123500.6.peg.348"/>
<dbReference type="Gene3D" id="3.90.25.10">
    <property type="entry name" value="UDP-galactose 4-epimerase, domain 1"/>
    <property type="match status" value="1"/>
</dbReference>
<comment type="caution">
    <text evidence="2">The sequence shown here is derived from an EMBL/GenBank/DDBJ whole genome shotgun (WGS) entry which is preliminary data.</text>
</comment>
<dbReference type="Proteomes" id="UP000051296">
    <property type="component" value="Unassembled WGS sequence"/>
</dbReference>
<feature type="domain" description="NAD(P)-binding" evidence="1">
    <location>
        <begin position="14"/>
        <end position="162"/>
    </location>
</feature>
<dbReference type="AlphaFoldDB" id="A0A0R2G5V2"/>
<dbReference type="InterPro" id="IPR016040">
    <property type="entry name" value="NAD(P)-bd_dom"/>
</dbReference>
<accession>A0A0R2G5V2</accession>
<dbReference type="SUPFAM" id="SSF51735">
    <property type="entry name" value="NAD(P)-binding Rossmann-fold domains"/>
    <property type="match status" value="1"/>
</dbReference>
<dbReference type="PANTHER" id="PTHR47129">
    <property type="entry name" value="QUINONE OXIDOREDUCTASE 2"/>
    <property type="match status" value="1"/>
</dbReference>
<gene>
    <name evidence="2" type="ORF">IV68_GL000347</name>
</gene>
<keyword evidence="3" id="KW-1185">Reference proteome</keyword>
<dbReference type="EMBL" id="JQAX01000001">
    <property type="protein sequence ID" value="KRN33541.1"/>
    <property type="molecule type" value="Genomic_DNA"/>
</dbReference>
<dbReference type="InParanoid" id="A0A0R2G5V2"/>
<dbReference type="Gene3D" id="3.40.50.720">
    <property type="entry name" value="NAD(P)-binding Rossmann-like Domain"/>
    <property type="match status" value="1"/>
</dbReference>
<evidence type="ECO:0000313" key="3">
    <source>
        <dbReference type="Proteomes" id="UP000051296"/>
    </source>
</evidence>
<dbReference type="Pfam" id="PF13460">
    <property type="entry name" value="NAD_binding_10"/>
    <property type="match status" value="1"/>
</dbReference>
<dbReference type="STRING" id="1123500.GCA_000420365_00157"/>
<dbReference type="PANTHER" id="PTHR47129:SF1">
    <property type="entry name" value="NMRA-LIKE DOMAIN-CONTAINING PROTEIN"/>
    <property type="match status" value="1"/>
</dbReference>
<dbReference type="eggNOG" id="COG0702">
    <property type="taxonomic scope" value="Bacteria"/>
</dbReference>
<evidence type="ECO:0000313" key="2">
    <source>
        <dbReference type="EMBL" id="KRN33541.1"/>
    </source>
</evidence>
<evidence type="ECO:0000259" key="1">
    <source>
        <dbReference type="Pfam" id="PF13460"/>
    </source>
</evidence>
<dbReference type="InterPro" id="IPR036291">
    <property type="entry name" value="NAD(P)-bd_dom_sf"/>
</dbReference>
<dbReference type="InterPro" id="IPR052718">
    <property type="entry name" value="NmrA-type_oxidoreductase"/>
</dbReference>
<reference evidence="2 3" key="1">
    <citation type="journal article" date="2015" name="Genome Announc.">
        <title>Expanding the biotechnology potential of lactobacilli through comparative genomics of 213 strains and associated genera.</title>
        <authorList>
            <person name="Sun Z."/>
            <person name="Harris H.M."/>
            <person name="McCann A."/>
            <person name="Guo C."/>
            <person name="Argimon S."/>
            <person name="Zhang W."/>
            <person name="Yang X."/>
            <person name="Jeffery I.B."/>
            <person name="Cooney J.C."/>
            <person name="Kagawa T.F."/>
            <person name="Liu W."/>
            <person name="Song Y."/>
            <person name="Salvetti E."/>
            <person name="Wrobel A."/>
            <person name="Rasinkangas P."/>
            <person name="Parkhill J."/>
            <person name="Rea M.C."/>
            <person name="O'Sullivan O."/>
            <person name="Ritari J."/>
            <person name="Douillard F.P."/>
            <person name="Paul Ross R."/>
            <person name="Yang R."/>
            <person name="Briner A.E."/>
            <person name="Felis G.E."/>
            <person name="de Vos W.M."/>
            <person name="Barrangou R."/>
            <person name="Klaenhammer T.R."/>
            <person name="Caufield P.W."/>
            <person name="Cui Y."/>
            <person name="Zhang H."/>
            <person name="O'Toole P.W."/>
        </authorList>
    </citation>
    <scope>NUCLEOTIDE SEQUENCE [LARGE SCALE GENOMIC DNA]</scope>
    <source>
        <strain evidence="2 3">DSM 20190</strain>
    </source>
</reference>
<protein>
    <recommendedName>
        <fullName evidence="1">NAD(P)-binding domain-containing protein</fullName>
    </recommendedName>
</protein>
<sequence length="297" mass="32023">MKEGIFSMKYAIIGANGHFGQAAVNHLRQSMAQDDQIIALARNTEKANDLFKDFSQVEVRPGSYADKAALVQSLQDVDRLLFISSQPNADFPRLEQHANIIAAAKTAGIKYLVYTSFPQADQADNFLASDHQATEGMIKDAGIPHAFARNNWYLENETAMIQAALDQGSFVYAAGSGKVGWALESDYAAGAANLLINAPAQTIFEFAGPQHDYADLAKAIADVTGQPVDAQLVSDADYRADLLAKGTPEAQVAFSAQLQALIRRGDLSFESDDLAHVLGRQPVSLLDGVKEIIASLH</sequence>